<dbReference type="KEGG" id="spu:100892746"/>
<name>A0A7M7GMD6_STRPU</name>
<dbReference type="GeneID" id="100892746"/>
<dbReference type="CDD" id="cd01644">
    <property type="entry name" value="RT_pepA17"/>
    <property type="match status" value="1"/>
</dbReference>
<dbReference type="InterPro" id="IPR043502">
    <property type="entry name" value="DNA/RNA_pol_sf"/>
</dbReference>
<evidence type="ECO:0000313" key="4">
    <source>
        <dbReference type="Proteomes" id="UP000007110"/>
    </source>
</evidence>
<protein>
    <recommendedName>
        <fullName evidence="2">Integrase catalytic domain-containing protein</fullName>
    </recommendedName>
</protein>
<dbReference type="InterPro" id="IPR001584">
    <property type="entry name" value="Integrase_cat-core"/>
</dbReference>
<dbReference type="PANTHER" id="PTHR47331:SF5">
    <property type="entry name" value="RIBONUCLEASE H"/>
    <property type="match status" value="1"/>
</dbReference>
<feature type="region of interest" description="Disordered" evidence="1">
    <location>
        <begin position="118"/>
        <end position="161"/>
    </location>
</feature>
<reference evidence="4" key="1">
    <citation type="submission" date="2015-02" db="EMBL/GenBank/DDBJ databases">
        <title>Genome sequencing for Strongylocentrotus purpuratus.</title>
        <authorList>
            <person name="Murali S."/>
            <person name="Liu Y."/>
            <person name="Vee V."/>
            <person name="English A."/>
            <person name="Wang M."/>
            <person name="Skinner E."/>
            <person name="Han Y."/>
            <person name="Muzny D.M."/>
            <person name="Worley K.C."/>
            <person name="Gibbs R.A."/>
        </authorList>
    </citation>
    <scope>NUCLEOTIDE SEQUENCE</scope>
</reference>
<dbReference type="InterPro" id="IPR012337">
    <property type="entry name" value="RNaseH-like_sf"/>
</dbReference>
<dbReference type="Proteomes" id="UP000007110">
    <property type="component" value="Unassembled WGS sequence"/>
</dbReference>
<dbReference type="InterPro" id="IPR040676">
    <property type="entry name" value="DUF5641"/>
</dbReference>
<evidence type="ECO:0000256" key="1">
    <source>
        <dbReference type="SAM" id="MobiDB-lite"/>
    </source>
</evidence>
<dbReference type="InterPro" id="IPR036397">
    <property type="entry name" value="RNaseH_sf"/>
</dbReference>
<feature type="region of interest" description="Disordered" evidence="1">
    <location>
        <begin position="1"/>
        <end position="26"/>
    </location>
</feature>
<feature type="region of interest" description="Disordered" evidence="1">
    <location>
        <begin position="495"/>
        <end position="519"/>
    </location>
</feature>
<proteinExistence type="predicted"/>
<organism evidence="3 4">
    <name type="scientific">Strongylocentrotus purpuratus</name>
    <name type="common">Purple sea urchin</name>
    <dbReference type="NCBI Taxonomy" id="7668"/>
    <lineage>
        <taxon>Eukaryota</taxon>
        <taxon>Metazoa</taxon>
        <taxon>Echinodermata</taxon>
        <taxon>Eleutherozoa</taxon>
        <taxon>Echinozoa</taxon>
        <taxon>Echinoidea</taxon>
        <taxon>Euechinoidea</taxon>
        <taxon>Echinacea</taxon>
        <taxon>Camarodonta</taxon>
        <taxon>Echinidea</taxon>
        <taxon>Strongylocentrotidae</taxon>
        <taxon>Strongylocentrotus</taxon>
    </lineage>
</organism>
<feature type="region of interest" description="Disordered" evidence="1">
    <location>
        <begin position="1451"/>
        <end position="1470"/>
    </location>
</feature>
<feature type="compositionally biased region" description="Basic and acidic residues" evidence="1">
    <location>
        <begin position="495"/>
        <end position="511"/>
    </location>
</feature>
<dbReference type="Pfam" id="PF05380">
    <property type="entry name" value="Peptidase_A17"/>
    <property type="match status" value="1"/>
</dbReference>
<dbReference type="SUPFAM" id="SSF53098">
    <property type="entry name" value="Ribonuclease H-like"/>
    <property type="match status" value="1"/>
</dbReference>
<dbReference type="SUPFAM" id="SSF56672">
    <property type="entry name" value="DNA/RNA polymerases"/>
    <property type="match status" value="1"/>
</dbReference>
<dbReference type="RefSeq" id="XP_003729472.2">
    <property type="nucleotide sequence ID" value="XM_003729424.2"/>
</dbReference>
<dbReference type="InParanoid" id="A0A7M7GMD6"/>
<evidence type="ECO:0000313" key="3">
    <source>
        <dbReference type="EnsemblMetazoa" id="XP_003729472"/>
    </source>
</evidence>
<dbReference type="PROSITE" id="PS50994">
    <property type="entry name" value="INTEGRASE"/>
    <property type="match status" value="1"/>
</dbReference>
<sequence length="1916" mass="220182">MPEEEEAKRTRSDPKPTELGLQHQNDQRELEFRYSLRGWRQAANKLRAALSDEELVLVIKQQRDEVQAAMDKATVVQDSLSKIKVSLKLHDDSFDKIEEVEEQHAELMKQTHERVKVLQGGSVTQSTSSRHSSKPSPKRQNDCEEWVNAEPKDDPPTMEKINPRAQDIETGNSLAASLVDQMRISHLPPPEPTQFDGSPLQYPTWKRSYDLLIERREINAADKFYYLLKYIKGQPLQLVQGYALLGDTNSYAAAKMALERRYGDPFVLSNAYRDKLDSWPRISNRDGQGLRMLSDFVKQCCTAMTTIGNLAQLNDERENRKILAKLPDHLIVSWGRKVAHWKKTHGNFPSFHEFSDFIEEEANIACDPITSLYSVKELKVDKQRTIPGATSMYASTDQRPQHPRKGKKQEYVCVLCKENHQLGVCKRFLSMTLKERKTYVRDNGLCYGCLIRGHTSRECRRRDTCSVCKRRHPTSLHEDWNRSNQVQERDDVRMEIQSSDHESSNATEELRSSSSHTTVNHMTLKKQAVKCSAVVPVWISQKGRFDERLIYALLDTQSDTTFLLESTKEAMNLQGSKVNLLLSTMSKKDERIPSEKIQGLTVRAHNSMKTIDLPAVYTRDIMPANREYIPVPEVAMSFPHLTEIAEELLPLQDCEVGLLIGYDCARALIPRSIILSPDDDDGPFGMKTDLGWCVVGISSQKEFAVSPEDRIGFSHRLITCEILPELTESKTATKEKVMFSHNVTIKEEISPSSVLRIMEADFSDLRDNSEPSSHNDVRFMNIMKNNVRLTEDGHYETPLPFKEKEPDLPNNRYMADKRLQHLKRKFERDSNYHRRYTEKMEALLEKGYAELAPEIKTADSPVWYIPHHGVIQPNKLRVVYDCSAQYKGESLDDYLLTGPDLTNALVGVLCRFRRDEIAFSCDIKEMFHQFKVREDPRDYLRYLWWKDGDILREPIELRMTVHLFGASSSPGCSNFCLKQTATDHADEFGNDVKDFIHRDFYVDDGLKSVPSTKDDIDLVSRTRQLCKKSGPHLHKFISNSREVMESVPEPDRAKGVSKTDLMGVDSPMEKALGVLWCVESDTLKFRLTLHDKPLTRRGVLATVMSIYDPLGLLAPVVLRGKQILQELCRKAVDWDDQLPDEQRSSWEKWRANLHNLDSISIQRCYKPAHFGEVKTTQLHHFSDASTTGYGECTYLRLTNDEGKVHCTLLMGKARVVPLKPITAPRLELTAAVVSVRVSAFLQREFVPSDTEEFYWTDSNVVMGYVSNDSKRFHVFVANRVHQIRQHSSPSQWRHVGTQDNPADIASRGATVNQLLSSSWFTGPKFLWESNAEKFIQGDKFDVKLDDPEVKKAHANVVHGHSKPCTFGIDRLDRFSSWHRAKRAVANCMRLKAHLRRGCRERGLSKSSTTGKTSFHGELQKLTTKELNKAQCEILKTVQRDAFSNELTAIQNQSGKGSEMNANKRHRRKQQGYSRFHRLDPFNDADGILRVGGRLSCAEGSYESKHPAILPQDHHITELIIRHCHIQTAHQGRGMTINQLRSSGFWVLSGSSTFSRLIRKCVTCRRLRGESQWQKISNLPKDRVEPTPPFTYSCMDVFGPWVIKEGRKELKRYDLLFSCMASRAVHIETLNSMTTDSFINALRRFLSIRGPVRQLRSDRGTNFIGAEAELREGSNTHQDKIQEFLLRNDCDYIHFKFNVPSASHMGGVWERQIRSIRRVLETLLYEAGQQLDDESLRTLMNEAAAIVNSRPLTVDNLNDPTHPEPLTPNHLLTMKTNVLLPPPGHFQREDLYSRKKRWRRVQHLANEFWKRWKREFLQSLQSRQKWTCPQREARIGDVVIMKDDNPRNQWTLARVVDVYPSSDNHVRKVKLVMGDPKINSRGKRIFQQRYFERPIHKLILLVAHEDQGKFPDKEPQG</sequence>
<evidence type="ECO:0000259" key="2">
    <source>
        <dbReference type="PROSITE" id="PS50994"/>
    </source>
</evidence>
<dbReference type="InterPro" id="IPR005312">
    <property type="entry name" value="DUF1759"/>
</dbReference>
<dbReference type="Pfam" id="PF18701">
    <property type="entry name" value="DUF5641"/>
    <property type="match status" value="1"/>
</dbReference>
<dbReference type="GO" id="GO:0015074">
    <property type="term" value="P:DNA integration"/>
    <property type="evidence" value="ECO:0007669"/>
    <property type="project" value="InterPro"/>
</dbReference>
<accession>A0A7M7GMD6</accession>
<dbReference type="EnsemblMetazoa" id="XM_003729424">
    <property type="protein sequence ID" value="XP_003729472"/>
    <property type="gene ID" value="LOC100892746"/>
</dbReference>
<reference evidence="3" key="2">
    <citation type="submission" date="2021-01" db="UniProtKB">
        <authorList>
            <consortium name="EnsemblMetazoa"/>
        </authorList>
    </citation>
    <scope>IDENTIFICATION</scope>
</reference>
<dbReference type="InterPro" id="IPR008042">
    <property type="entry name" value="Retrotrans_Pao"/>
</dbReference>
<dbReference type="Pfam" id="PF03564">
    <property type="entry name" value="DUF1759"/>
    <property type="match status" value="1"/>
</dbReference>
<keyword evidence="4" id="KW-1185">Reference proteome</keyword>
<dbReference type="Gene3D" id="3.30.420.10">
    <property type="entry name" value="Ribonuclease H-like superfamily/Ribonuclease H"/>
    <property type="match status" value="1"/>
</dbReference>
<dbReference type="PANTHER" id="PTHR47331">
    <property type="entry name" value="PHD-TYPE DOMAIN-CONTAINING PROTEIN"/>
    <property type="match status" value="1"/>
</dbReference>
<feature type="compositionally biased region" description="Basic and acidic residues" evidence="1">
    <location>
        <begin position="1"/>
        <end position="16"/>
    </location>
</feature>
<dbReference type="OrthoDB" id="10025024at2759"/>
<feature type="domain" description="Integrase catalytic" evidence="2">
    <location>
        <begin position="1583"/>
        <end position="1775"/>
    </location>
</feature>
<dbReference type="GO" id="GO:0003676">
    <property type="term" value="F:nucleic acid binding"/>
    <property type="evidence" value="ECO:0007669"/>
    <property type="project" value="InterPro"/>
</dbReference>